<dbReference type="Gene3D" id="1.10.10.1200">
    <property type="entry name" value="MAGE homology domain, winged helix WH1 motif"/>
    <property type="match status" value="1"/>
</dbReference>
<dbReference type="RefSeq" id="XP_021337597.1">
    <property type="nucleotide sequence ID" value="XM_021482333.1"/>
</dbReference>
<accession>A0A1N6LXA6</accession>
<name>A0A1N6LXA6_BABMR</name>
<dbReference type="EMBL" id="LN871599">
    <property type="protein sequence ID" value="SIO73503.1"/>
    <property type="molecule type" value="Genomic_DNA"/>
</dbReference>
<dbReference type="VEuPathDB" id="PiroplasmaDB:BmR1_04g04990"/>
<keyword evidence="2" id="KW-1185">Reference proteome</keyword>
<dbReference type="GeneID" id="24425643"/>
<organism evidence="1 2">
    <name type="scientific">Babesia microti (strain RI)</name>
    <dbReference type="NCBI Taxonomy" id="1133968"/>
    <lineage>
        <taxon>Eukaryota</taxon>
        <taxon>Sar</taxon>
        <taxon>Alveolata</taxon>
        <taxon>Apicomplexa</taxon>
        <taxon>Aconoidasida</taxon>
        <taxon>Piroplasmida</taxon>
        <taxon>Babesiidae</taxon>
        <taxon>Babesia</taxon>
    </lineage>
</organism>
<evidence type="ECO:0000313" key="2">
    <source>
        <dbReference type="Proteomes" id="UP000002899"/>
    </source>
</evidence>
<reference evidence="1 2" key="3">
    <citation type="journal article" date="2016" name="Sci. Rep.">
        <title>Genome-wide diversity and gene expression profiling of Babesia microti isolates identify polymorphic genes that mediate host-pathogen interactions.</title>
        <authorList>
            <person name="Silva J.C."/>
            <person name="Cornillot E."/>
            <person name="McCracken C."/>
            <person name="Usmani-Brown S."/>
            <person name="Dwivedi A."/>
            <person name="Ifeonu O.O."/>
            <person name="Crabtree J."/>
            <person name="Gotia H.T."/>
            <person name="Virji A.Z."/>
            <person name="Reynes C."/>
            <person name="Colinge J."/>
            <person name="Kumar V."/>
            <person name="Lawres L."/>
            <person name="Pazzi J.E."/>
            <person name="Pablo J.V."/>
            <person name="Hung C."/>
            <person name="Brancato J."/>
            <person name="Kumari P."/>
            <person name="Orvis J."/>
            <person name="Tretina K."/>
            <person name="Chibucos M."/>
            <person name="Ott S."/>
            <person name="Sadzewicz L."/>
            <person name="Sengamalay N."/>
            <person name="Shetty A.C."/>
            <person name="Su Q."/>
            <person name="Tallon L."/>
            <person name="Fraser C.M."/>
            <person name="Frutos R."/>
            <person name="Molina D.M."/>
            <person name="Krause P.J."/>
            <person name="Ben Mamoun C."/>
        </authorList>
    </citation>
    <scope>NUCLEOTIDE SEQUENCE [LARGE SCALE GENOMIC DNA]</scope>
    <source>
        <strain evidence="1 2">RI</strain>
    </source>
</reference>
<dbReference type="InterPro" id="IPR041898">
    <property type="entry name" value="MAGE_WH1"/>
</dbReference>
<proteinExistence type="predicted"/>
<protein>
    <submittedName>
        <fullName evidence="1">Uncharacterized protein</fullName>
    </submittedName>
</protein>
<reference evidence="1 2" key="2">
    <citation type="journal article" date="2013" name="PLoS ONE">
        <title>Whole genome mapping and re-organization of the nuclear and mitochondrial genomes of Babesia microti isolates.</title>
        <authorList>
            <person name="Cornillot E."/>
            <person name="Dassouli A."/>
            <person name="Garg A."/>
            <person name="Pachikara N."/>
            <person name="Randazzo S."/>
            <person name="Depoix D."/>
            <person name="Carcy B."/>
            <person name="Delbecq S."/>
            <person name="Frutos R."/>
            <person name="Silva J.C."/>
            <person name="Sutton R."/>
            <person name="Krause P.J."/>
            <person name="Mamoun C.B."/>
        </authorList>
    </citation>
    <scope>NUCLEOTIDE SEQUENCE [LARGE SCALE GENOMIC DNA]</scope>
    <source>
        <strain evidence="1 2">RI</strain>
    </source>
</reference>
<gene>
    <name evidence="1" type="ORF">BmR1_04g04990</name>
</gene>
<evidence type="ECO:0000313" key="1">
    <source>
        <dbReference type="EMBL" id="SIO73503.1"/>
    </source>
</evidence>
<dbReference type="AlphaFoldDB" id="A0A1N6LXA6"/>
<dbReference type="KEGG" id="bmic:BmR1_04g04990"/>
<dbReference type="OrthoDB" id="360261at2759"/>
<sequence length="292" mass="33336">MPNNYDIYDMFDPSKHTIFVAQSHITVDTVDNIVNNDSTLNSLTLTQLERAHAMKAVTMLLLCKSPFPIKHEDIRTIVMRNLGTNYTSNALKQVLNDVNDIVRNTLGLRLTELKYSNKKEYVLSQNFCYQPHNIQILSPGSHEIRGFVLFLIPCFRAHSDCIFIDNLISIFQKIGKSHLVPNNVECTKEMLCLLKTQRRSSNAKHRIEDYKSLTDYLIYARDLLYIAITIKNDAFDSFISPGSRIAAEHNPGDYVEMLKKITPGEFDKSLDFLIPTHTANDVNATDNKFSNT</sequence>
<reference evidence="1 2" key="1">
    <citation type="journal article" date="2012" name="Nucleic Acids Res.">
        <title>Sequencing of the smallest Apicomplexan genome from the human pathogen Babesia microti.</title>
        <authorList>
            <person name="Cornillot E."/>
            <person name="Hadj-Kaddour K."/>
            <person name="Dassouli A."/>
            <person name="Noel B."/>
            <person name="Ranwez V."/>
            <person name="Vacherie B."/>
            <person name="Augagneur Y."/>
            <person name="Bres V."/>
            <person name="Duclos A."/>
            <person name="Randazzo S."/>
            <person name="Carcy B."/>
            <person name="Debierre-Grockiego F."/>
            <person name="Delbecq S."/>
            <person name="Moubri-Menage K."/>
            <person name="Shams-Eldin H."/>
            <person name="Usmani-Brown S."/>
            <person name="Bringaud F."/>
            <person name="Wincker P."/>
            <person name="Vivares C.P."/>
            <person name="Schwarz R.T."/>
            <person name="Schetters T.P."/>
            <person name="Krause P.J."/>
            <person name="Gorenflot A."/>
            <person name="Berry V."/>
            <person name="Barbe V."/>
            <person name="Ben Mamoun C."/>
        </authorList>
    </citation>
    <scope>NUCLEOTIDE SEQUENCE [LARGE SCALE GENOMIC DNA]</scope>
    <source>
        <strain evidence="1 2">RI</strain>
    </source>
</reference>
<dbReference type="Proteomes" id="UP000002899">
    <property type="component" value="Chromosome IV"/>
</dbReference>